<dbReference type="EMBL" id="QFQP01000075">
    <property type="protein sequence ID" value="PZR03698.1"/>
    <property type="molecule type" value="Genomic_DNA"/>
</dbReference>
<dbReference type="AlphaFoldDB" id="A0A2W5U4P3"/>
<dbReference type="PANTHER" id="PTHR30069">
    <property type="entry name" value="TONB-DEPENDENT OUTER MEMBRANE RECEPTOR"/>
    <property type="match status" value="1"/>
</dbReference>
<keyword evidence="2" id="KW-0813">Transport</keyword>
<evidence type="ECO:0000313" key="11">
    <source>
        <dbReference type="Proteomes" id="UP000249061"/>
    </source>
</evidence>
<dbReference type="Gene3D" id="3.30.1150.10">
    <property type="match status" value="1"/>
</dbReference>
<evidence type="ECO:0000256" key="6">
    <source>
        <dbReference type="ARBA" id="ARBA00023136"/>
    </source>
</evidence>
<dbReference type="Proteomes" id="UP000249061">
    <property type="component" value="Unassembled WGS sequence"/>
</dbReference>
<comment type="caution">
    <text evidence="10">The sequence shown here is derived from an EMBL/GenBank/DDBJ whole genome shotgun (WGS) entry which is preliminary data.</text>
</comment>
<dbReference type="InterPro" id="IPR008969">
    <property type="entry name" value="CarboxyPept-like_regulatory"/>
</dbReference>
<keyword evidence="6" id="KW-0472">Membrane</keyword>
<keyword evidence="7" id="KW-0998">Cell outer membrane</keyword>
<reference evidence="10 11" key="1">
    <citation type="submission" date="2017-08" db="EMBL/GenBank/DDBJ databases">
        <title>Infants hospitalized years apart are colonized by the same room-sourced microbial strains.</title>
        <authorList>
            <person name="Brooks B."/>
            <person name="Olm M.R."/>
            <person name="Firek B.A."/>
            <person name="Baker R."/>
            <person name="Thomas B.C."/>
            <person name="Morowitz M.J."/>
            <person name="Banfield J.F."/>
        </authorList>
    </citation>
    <scope>NUCLEOTIDE SEQUENCE [LARGE SCALE GENOMIC DNA]</scope>
    <source>
        <strain evidence="10">S2_003_000_R2_14</strain>
    </source>
</reference>
<dbReference type="Gene3D" id="2.40.170.20">
    <property type="entry name" value="TonB-dependent receptor, beta-barrel domain"/>
    <property type="match status" value="1"/>
</dbReference>
<feature type="domain" description="TonB C-terminal" evidence="9">
    <location>
        <begin position="51"/>
        <end position="111"/>
    </location>
</feature>
<gene>
    <name evidence="10" type="ORF">DI536_35600</name>
</gene>
<comment type="subcellular location">
    <subcellularLocation>
        <location evidence="1">Cell outer membrane</location>
        <topology evidence="1">Multi-pass membrane protein</topology>
    </subcellularLocation>
</comment>
<keyword evidence="5 8" id="KW-0732">Signal</keyword>
<dbReference type="InterPro" id="IPR036942">
    <property type="entry name" value="Beta-barrel_TonB_sf"/>
</dbReference>
<evidence type="ECO:0000256" key="4">
    <source>
        <dbReference type="ARBA" id="ARBA00022692"/>
    </source>
</evidence>
<dbReference type="GO" id="GO:0044718">
    <property type="term" value="P:siderophore transmembrane transport"/>
    <property type="evidence" value="ECO:0007669"/>
    <property type="project" value="TreeGrafter"/>
</dbReference>
<dbReference type="PANTHER" id="PTHR30069:SF29">
    <property type="entry name" value="HEMOGLOBIN AND HEMOGLOBIN-HAPTOGLOBIN-BINDING PROTEIN 1-RELATED"/>
    <property type="match status" value="1"/>
</dbReference>
<dbReference type="Gene3D" id="2.60.40.1120">
    <property type="entry name" value="Carboxypeptidase-like, regulatory domain"/>
    <property type="match status" value="1"/>
</dbReference>
<dbReference type="InterPro" id="IPR037682">
    <property type="entry name" value="TonB_C"/>
</dbReference>
<dbReference type="InterPro" id="IPR039426">
    <property type="entry name" value="TonB-dep_rcpt-like"/>
</dbReference>
<dbReference type="SUPFAM" id="SSF74653">
    <property type="entry name" value="TolA/TonB C-terminal domain"/>
    <property type="match status" value="1"/>
</dbReference>
<feature type="chain" id="PRO_5016097967" description="TonB C-terminal domain-containing protein" evidence="8">
    <location>
        <begin position="19"/>
        <end position="864"/>
    </location>
</feature>
<feature type="signal peptide" evidence="8">
    <location>
        <begin position="1"/>
        <end position="18"/>
    </location>
</feature>
<evidence type="ECO:0000259" key="9">
    <source>
        <dbReference type="Pfam" id="PF03544"/>
    </source>
</evidence>
<evidence type="ECO:0000256" key="3">
    <source>
        <dbReference type="ARBA" id="ARBA00022452"/>
    </source>
</evidence>
<evidence type="ECO:0000313" key="10">
    <source>
        <dbReference type="EMBL" id="PZR03698.1"/>
    </source>
</evidence>
<name>A0A2W5U4P3_9BACT</name>
<evidence type="ECO:0000256" key="7">
    <source>
        <dbReference type="ARBA" id="ARBA00023237"/>
    </source>
</evidence>
<sequence length="864" mass="94080">MTRALVVGILLCGLTAFAQDGGSSDAGVVVPPSLLQASPAAFPTDAGTAPGEVELRLTVDTDGKVVDIVVVNSSADVFIGPAVTAARELKFAPATQGGEPIAVVMGYRYRFEAPRDYVDAGVIAAAMLKGQIFTKGTRDEVPHALISLEDGGVAQVEADEAGRFTLELPPGPQRIQVAASGHRTRVFKETLKVGQALEVVYRVDRTYSRPYETIVRGQADRAEVARITLAGPELREVAGTSGEPLRVIMLLPGVVTPISGLSYPVVRGAVPAATGLYLDGVRVPQLYHLMAGNSVVHPEFIESIDFYASNAPTRFGRISGGVISANVARARDDRIHATVEPSILSSSAFVEVPIKETGTNITVAGHVNYAAWLLGLFSAAGVFGPDVRPVLESYDYQARIEQKVGRGNVRLLAFGSSDLTGVRNSQPMQPSVFLTSRFHRIDLRGQYPIGPGVAEIGSYVGWETLGLYGEQDGERVGSFLLNRFIVTGRAQYRVNFGENFQGKIGFDVERQDSDVESTIGIGAGGSILRQPRVRGVFTGTFLELGYFSKSIDVVTGVRMDTWHLPTDFTLVSAEPRLDVRYRPMDRLTVRGGFALAHQAPMLLISLPISDVAALKDGLHQVGQFSVGAQGRLPFDLELSVDLFLNHIFQARERSLSEFVTGISSLDDRFSGNRWGRSYGLEFMLRLPAQGRLFGWVSYALMRSERVRRFALYNEDQTVVSEATAMVPFAFDQAHSLNIVAGYQLPKGFKVSASFHLNSGRPESGEFSSRTQRLVSDPSTGRQLWSMVPLNEVDRLPLFARLDVRGSKTITFTNWSAEIFLDIFNVLVRPEVYGFTYAYDQNMAPTKTQQGAPIILPTLGVKLVY</sequence>
<evidence type="ECO:0000256" key="5">
    <source>
        <dbReference type="ARBA" id="ARBA00022729"/>
    </source>
</evidence>
<dbReference type="Pfam" id="PF03544">
    <property type="entry name" value="TonB_C"/>
    <property type="match status" value="1"/>
</dbReference>
<evidence type="ECO:0000256" key="1">
    <source>
        <dbReference type="ARBA" id="ARBA00004571"/>
    </source>
</evidence>
<protein>
    <recommendedName>
        <fullName evidence="9">TonB C-terminal domain-containing protein</fullName>
    </recommendedName>
</protein>
<evidence type="ECO:0000256" key="2">
    <source>
        <dbReference type="ARBA" id="ARBA00022448"/>
    </source>
</evidence>
<keyword evidence="3" id="KW-1134">Transmembrane beta strand</keyword>
<proteinExistence type="predicted"/>
<accession>A0A2W5U4P3</accession>
<dbReference type="Pfam" id="PF13620">
    <property type="entry name" value="CarboxypepD_reg"/>
    <property type="match status" value="1"/>
</dbReference>
<organism evidence="10 11">
    <name type="scientific">Archangium gephyra</name>
    <dbReference type="NCBI Taxonomy" id="48"/>
    <lineage>
        <taxon>Bacteria</taxon>
        <taxon>Pseudomonadati</taxon>
        <taxon>Myxococcota</taxon>
        <taxon>Myxococcia</taxon>
        <taxon>Myxococcales</taxon>
        <taxon>Cystobacterineae</taxon>
        <taxon>Archangiaceae</taxon>
        <taxon>Archangium</taxon>
    </lineage>
</organism>
<dbReference type="SUPFAM" id="SSF49464">
    <property type="entry name" value="Carboxypeptidase regulatory domain-like"/>
    <property type="match status" value="1"/>
</dbReference>
<evidence type="ECO:0000256" key="8">
    <source>
        <dbReference type="SAM" id="SignalP"/>
    </source>
</evidence>
<dbReference type="GO" id="GO:0015344">
    <property type="term" value="F:siderophore uptake transmembrane transporter activity"/>
    <property type="evidence" value="ECO:0007669"/>
    <property type="project" value="TreeGrafter"/>
</dbReference>
<keyword evidence="4" id="KW-0812">Transmembrane</keyword>
<dbReference type="GO" id="GO:0009279">
    <property type="term" value="C:cell outer membrane"/>
    <property type="evidence" value="ECO:0007669"/>
    <property type="project" value="UniProtKB-SubCell"/>
</dbReference>
<dbReference type="SUPFAM" id="SSF56935">
    <property type="entry name" value="Porins"/>
    <property type="match status" value="1"/>
</dbReference>